<dbReference type="InterPro" id="IPR042201">
    <property type="entry name" value="FH2_Formin_sf"/>
</dbReference>
<dbReference type="InterPro" id="IPR051412">
    <property type="entry name" value="Formin_Homology_Diaphanous_sf"/>
</dbReference>
<dbReference type="GO" id="GO:0003779">
    <property type="term" value="F:actin binding"/>
    <property type="evidence" value="ECO:0007669"/>
    <property type="project" value="InterPro"/>
</dbReference>
<feature type="compositionally biased region" description="Pro residues" evidence="2">
    <location>
        <begin position="561"/>
        <end position="608"/>
    </location>
</feature>
<dbReference type="InterPro" id="IPR014768">
    <property type="entry name" value="GBD/FH3_dom"/>
</dbReference>
<dbReference type="InterPro" id="IPR010472">
    <property type="entry name" value="FH3_dom"/>
</dbReference>
<dbReference type="SUPFAM" id="SSF101447">
    <property type="entry name" value="Formin homology 2 domain (FH2 domain)"/>
    <property type="match status" value="1"/>
</dbReference>
<dbReference type="InterPro" id="IPR015425">
    <property type="entry name" value="FH2_Formin"/>
</dbReference>
<dbReference type="EMBL" id="CAKAEH010002003">
    <property type="protein sequence ID" value="CAG9540707.1"/>
    <property type="molecule type" value="Genomic_DNA"/>
</dbReference>
<evidence type="ECO:0000259" key="3">
    <source>
        <dbReference type="PROSITE" id="PS51232"/>
    </source>
</evidence>
<dbReference type="Gene3D" id="1.10.238.150">
    <property type="entry name" value="Formin, FH3 diaphanous domain"/>
    <property type="match status" value="1"/>
</dbReference>
<keyword evidence="6" id="KW-1185">Reference proteome</keyword>
<dbReference type="OrthoDB" id="1104827at2759"/>
<dbReference type="SMART" id="SM01140">
    <property type="entry name" value="Drf_GBD"/>
    <property type="match status" value="1"/>
</dbReference>
<dbReference type="Proteomes" id="UP000746747">
    <property type="component" value="Unassembled WGS sequence"/>
</dbReference>
<feature type="domain" description="GBD/FH3" evidence="3">
    <location>
        <begin position="60"/>
        <end position="459"/>
    </location>
</feature>
<feature type="compositionally biased region" description="Pro residues" evidence="2">
    <location>
        <begin position="532"/>
        <end position="545"/>
    </location>
</feature>
<dbReference type="InterPro" id="IPR016024">
    <property type="entry name" value="ARM-type_fold"/>
</dbReference>
<dbReference type="InterPro" id="IPR010473">
    <property type="entry name" value="GTPase-bd"/>
</dbReference>
<accession>A0A8J2M7Q5</accession>
<feature type="coiled-coil region" evidence="1">
    <location>
        <begin position="912"/>
        <end position="939"/>
    </location>
</feature>
<evidence type="ECO:0000256" key="2">
    <source>
        <dbReference type="SAM" id="MobiDB-lite"/>
    </source>
</evidence>
<dbReference type="Pfam" id="PF02181">
    <property type="entry name" value="FH2"/>
    <property type="match status" value="1"/>
</dbReference>
<dbReference type="PANTHER" id="PTHR45691:SF6">
    <property type="entry name" value="PROTEIN DIAPHANOUS"/>
    <property type="match status" value="1"/>
</dbReference>
<keyword evidence="1" id="KW-0175">Coiled coil</keyword>
<dbReference type="Gene3D" id="1.25.10.10">
    <property type="entry name" value="Leucine-rich Repeat Variant"/>
    <property type="match status" value="1"/>
</dbReference>
<dbReference type="PANTHER" id="PTHR45691">
    <property type="entry name" value="PROTEIN DIAPHANOUS"/>
    <property type="match status" value="1"/>
</dbReference>
<evidence type="ECO:0000259" key="4">
    <source>
        <dbReference type="PROSITE" id="PS51444"/>
    </source>
</evidence>
<dbReference type="GO" id="GO:0030041">
    <property type="term" value="P:actin filament polymerization"/>
    <property type="evidence" value="ECO:0007669"/>
    <property type="project" value="TreeGrafter"/>
</dbReference>
<dbReference type="SUPFAM" id="SSF48371">
    <property type="entry name" value="ARM repeat"/>
    <property type="match status" value="1"/>
</dbReference>
<dbReference type="PROSITE" id="PS51444">
    <property type="entry name" value="FH2"/>
    <property type="match status" value="1"/>
</dbReference>
<dbReference type="Gene3D" id="6.10.30.30">
    <property type="match status" value="1"/>
</dbReference>
<dbReference type="Pfam" id="PF06371">
    <property type="entry name" value="Drf_GBD"/>
    <property type="match status" value="1"/>
</dbReference>
<gene>
    <name evidence="5" type="ORF">CJOHNSTONI_LOCUS10195</name>
</gene>
<dbReference type="Pfam" id="PF06367">
    <property type="entry name" value="Drf_FH3"/>
    <property type="match status" value="1"/>
</dbReference>
<feature type="compositionally biased region" description="Basic residues" evidence="2">
    <location>
        <begin position="1081"/>
        <end position="1090"/>
    </location>
</feature>
<dbReference type="GO" id="GO:0031267">
    <property type="term" value="F:small GTPase binding"/>
    <property type="evidence" value="ECO:0007669"/>
    <property type="project" value="InterPro"/>
</dbReference>
<dbReference type="InterPro" id="IPR011989">
    <property type="entry name" value="ARM-like"/>
</dbReference>
<feature type="region of interest" description="Disordered" evidence="2">
    <location>
        <begin position="525"/>
        <end position="614"/>
    </location>
</feature>
<protein>
    <submittedName>
        <fullName evidence="5">Uncharacterized protein</fullName>
    </submittedName>
</protein>
<evidence type="ECO:0000313" key="6">
    <source>
        <dbReference type="Proteomes" id="UP000746747"/>
    </source>
</evidence>
<dbReference type="GO" id="GO:0005884">
    <property type="term" value="C:actin filament"/>
    <property type="evidence" value="ECO:0007669"/>
    <property type="project" value="TreeGrafter"/>
</dbReference>
<evidence type="ECO:0000256" key="1">
    <source>
        <dbReference type="SAM" id="Coils"/>
    </source>
</evidence>
<organism evidence="5 6">
    <name type="scientific">Cercopithifilaria johnstoni</name>
    <dbReference type="NCBI Taxonomy" id="2874296"/>
    <lineage>
        <taxon>Eukaryota</taxon>
        <taxon>Metazoa</taxon>
        <taxon>Ecdysozoa</taxon>
        <taxon>Nematoda</taxon>
        <taxon>Chromadorea</taxon>
        <taxon>Rhabditida</taxon>
        <taxon>Spirurina</taxon>
        <taxon>Spiruromorpha</taxon>
        <taxon>Filarioidea</taxon>
        <taxon>Onchocercidae</taxon>
        <taxon>Cercopithifilaria</taxon>
    </lineage>
</organism>
<dbReference type="Gene3D" id="1.20.58.2220">
    <property type="entry name" value="Formin, FH2 domain"/>
    <property type="match status" value="1"/>
</dbReference>
<dbReference type="SMART" id="SM01139">
    <property type="entry name" value="Drf_FH3"/>
    <property type="match status" value="1"/>
</dbReference>
<comment type="caution">
    <text evidence="5">The sequence shown here is derived from an EMBL/GenBank/DDBJ whole genome shotgun (WGS) entry which is preliminary data.</text>
</comment>
<name>A0A8J2M7Q5_9BILA</name>
<feature type="region of interest" description="Disordered" evidence="2">
    <location>
        <begin position="1079"/>
        <end position="1119"/>
    </location>
</feature>
<proteinExistence type="predicted"/>
<sequence>MFGSKKYKGKDSGSLRSFRPENGHHYHIFSGLSIRSLPETDCTNLPETSRAAMESDYYEVNRMNDDQVNAAFAELLKQMNIKDEKFRALLADNDMEKKRQMVCQSQRLNMATQENSKRPIDLIRRIERVLASGEEARLMKDVLKDLKVQLSVQKVDWIKEFGNQGGLQLLFHIMHNLIASLRLSENSEREEEYALQLHDSVKCLKSVVNTWPGMEMCFRRKSKMFSCLVGVLSVASGKPFLDHWDSLKFVTVSLLGVVTFVNDDKFELRGRETLLQALTEEARLRKCERFRCIVSCLNKSNRLDVVKKAMTLVNVMLDVPEPDDTTTEEGRASAEAAWQIRMHWRSEFMRAGMYDCIQFLESCTLEAIKKQYDNFCRIKEADFAELVNRFEQIKGEYEEPDCCYGILLAGVKNTRAEGPFLSILQHLLLVTDDNNVRTEYFRLIENCISEIVLPKTCVDPDFRGKFEFTQDITHFLDTLEDGEEGRQANKRVEIATQAKNEALAKLSQYYRRMEEFANETEQLRNHIKDPNVPLPPPTSRLPPPDTYAETVNKNLPAVAGGPPPPPPPPPPLPPPLLSSGGYPPPPFPPPPPPPLPGGQGPPGPPSPPGFLNKVASPELPEYLKKKPHREVNVPMKKIPWSSATIKPKEISKDSFWAQTTEEKFANERLFETLKKKFAANRQNTTDFDSTTSGKSLPKKKVRKPLVIQDEKTLQSLAILQGSQKIPLEEWKRILLEIDDQVISSGTMQQLRNALPPFDTLKKLENLAGNKFNEMPEGEQFAATLASIRGLPARLDSMIFMLEFDKTLNDLKPTISAVIEACDEIRTSRGFKMFLEIVLLVGNYMGHSSKTYKDIFGFEMSVLKKLSGTKDVNNGESLLHYLVSCMSTEANGLYANFPKDEFLHVDKASRVNADEVARGVMALKNALNKIENQLKAFVKQAENDLFSEKMGPFLSKAKTECEIVEKMYNTMNTKWESLRKYYSFDPKKYSMETFFGDLKLFKEDYEKVIHDMEKIREIKEREEQRKKRLPLKPLQPGVAASPLNRTVAIEGILKTGKQDLGVVDEIEKILEAGYLEGAERKTPRRTPRTRAGRAAMERQRSRASEEHMSISDSGSSQLPTQYRIRRKGQPTLLVQAGTVSVFPKENEKP</sequence>
<evidence type="ECO:0000313" key="5">
    <source>
        <dbReference type="EMBL" id="CAG9540707.1"/>
    </source>
</evidence>
<feature type="compositionally biased region" description="Basic and acidic residues" evidence="2">
    <location>
        <begin position="1094"/>
        <end position="1108"/>
    </location>
</feature>
<dbReference type="AlphaFoldDB" id="A0A8J2M7Q5"/>
<feature type="compositionally biased region" description="Polar residues" evidence="2">
    <location>
        <begin position="1109"/>
        <end position="1119"/>
    </location>
</feature>
<feature type="domain" description="FH2" evidence="4">
    <location>
        <begin position="625"/>
        <end position="1030"/>
    </location>
</feature>
<dbReference type="SMART" id="SM00498">
    <property type="entry name" value="FH2"/>
    <property type="match status" value="1"/>
</dbReference>
<dbReference type="PROSITE" id="PS51232">
    <property type="entry name" value="GBD_FH3"/>
    <property type="match status" value="1"/>
</dbReference>
<reference evidence="5" key="1">
    <citation type="submission" date="2021-09" db="EMBL/GenBank/DDBJ databases">
        <authorList>
            <consortium name="Pathogen Informatics"/>
        </authorList>
    </citation>
    <scope>NUCLEOTIDE SEQUENCE</scope>
</reference>